<dbReference type="AlphaFoldDB" id="A0A7C5DAL6"/>
<protein>
    <submittedName>
        <fullName evidence="2">Uncharacterized protein</fullName>
    </submittedName>
</protein>
<sequence>MLNWIRPIPVVGVGIAILFSAILVLNLLEKYGILEAYPRKGFLPIMSTPGTRLFIGILTLIYIFLIGLVFTPSSLIPTFLIGLLVLIIIIIWG</sequence>
<proteinExistence type="predicted"/>
<keyword evidence="1" id="KW-0812">Transmembrane</keyword>
<evidence type="ECO:0000256" key="1">
    <source>
        <dbReference type="SAM" id="Phobius"/>
    </source>
</evidence>
<keyword evidence="1" id="KW-0472">Membrane</keyword>
<feature type="transmembrane region" description="Helical" evidence="1">
    <location>
        <begin position="6"/>
        <end position="28"/>
    </location>
</feature>
<dbReference type="Pfam" id="PF09928">
    <property type="entry name" value="DUF2160"/>
    <property type="match status" value="1"/>
</dbReference>
<evidence type="ECO:0000313" key="2">
    <source>
        <dbReference type="EMBL" id="HHE04605.1"/>
    </source>
</evidence>
<name>A0A7C5DAL6_UNCW3</name>
<organism evidence="2">
    <name type="scientific">candidate division WOR-3 bacterium</name>
    <dbReference type="NCBI Taxonomy" id="2052148"/>
    <lineage>
        <taxon>Bacteria</taxon>
        <taxon>Bacteria division WOR-3</taxon>
    </lineage>
</organism>
<reference evidence="2" key="1">
    <citation type="journal article" date="2020" name="mSystems">
        <title>Genome- and Community-Level Interaction Insights into Carbon Utilization and Element Cycling Functions of Hydrothermarchaeota in Hydrothermal Sediment.</title>
        <authorList>
            <person name="Zhou Z."/>
            <person name="Liu Y."/>
            <person name="Xu W."/>
            <person name="Pan J."/>
            <person name="Luo Z.H."/>
            <person name="Li M."/>
        </authorList>
    </citation>
    <scope>NUCLEOTIDE SEQUENCE [LARGE SCALE GENOMIC DNA]</scope>
    <source>
        <strain evidence="2">HyVt-74</strain>
    </source>
</reference>
<dbReference type="Proteomes" id="UP000886110">
    <property type="component" value="Unassembled WGS sequence"/>
</dbReference>
<dbReference type="InterPro" id="IPR018678">
    <property type="entry name" value="DUF2160_TM"/>
</dbReference>
<feature type="transmembrane region" description="Helical" evidence="1">
    <location>
        <begin position="75"/>
        <end position="92"/>
    </location>
</feature>
<comment type="caution">
    <text evidence="2">The sequence shown here is derived from an EMBL/GenBank/DDBJ whole genome shotgun (WGS) entry which is preliminary data.</text>
</comment>
<gene>
    <name evidence="2" type="ORF">ENL19_00925</name>
</gene>
<dbReference type="EMBL" id="DRTB01000060">
    <property type="protein sequence ID" value="HHE04605.1"/>
    <property type="molecule type" value="Genomic_DNA"/>
</dbReference>
<feature type="transmembrane region" description="Helical" evidence="1">
    <location>
        <begin position="49"/>
        <end position="69"/>
    </location>
</feature>
<keyword evidence="1" id="KW-1133">Transmembrane helix</keyword>
<accession>A0A7C5DAL6</accession>